<dbReference type="Proteomes" id="UP000744676">
    <property type="component" value="Unassembled WGS sequence"/>
</dbReference>
<evidence type="ECO:0000313" key="2">
    <source>
        <dbReference type="Proteomes" id="UP000744676"/>
    </source>
</evidence>
<organism evidence="1 2">
    <name type="scientific">Geotrichum galactomycetum</name>
    <dbReference type="NCBI Taxonomy" id="27317"/>
    <lineage>
        <taxon>Eukaryota</taxon>
        <taxon>Fungi</taxon>
        <taxon>Dikarya</taxon>
        <taxon>Ascomycota</taxon>
        <taxon>Saccharomycotina</taxon>
        <taxon>Dipodascomycetes</taxon>
        <taxon>Dipodascales</taxon>
        <taxon>Dipodascaceae</taxon>
        <taxon>Geotrichum</taxon>
    </lineage>
</organism>
<comment type="caution">
    <text evidence="1">The sequence shown here is derived from an EMBL/GenBank/DDBJ whole genome shotgun (WGS) entry which is preliminary data.</text>
</comment>
<accession>A0ACB6UYE8</accession>
<sequence>MTIHFHGIDQAYTPWSDGMPGITQYPILSGGTYAYIFQFKNQHGAFWYHAHYRAYFQDGIMGPIHIIPADNVERPYSNIDGITKNDVKEILELEKKPTNLIVYDTYDRVSDDVVVRMMHHGVIPLCAQSTLINGKGRISCNNVESLETIAEIRGNEFFGNTLTYDELGCSVGPPINGSEEISIALGDSGYLTCNPTFTDREIIYTENQNWVYFNIYNMAAESEKLFSIDEHDLIVVGVDGMFSEPKVVNQLVIPIATRFTVIVKPKTGIVPGTPFGIRFANKEVFQIIEGLGYFVYGKSGEVDPNPIQSLSDAPSLRTQDIGGSLLSAQDLSIEFEDLTPLGKSYLPNSGAATHTVHLVLNNTGGIHFSLLEDGSIFRISAELDEPYLLQTDPAKLDFSKIPAAINPGIKLGDTVDMIVDNVNFLDHPFHMHGHSFSVISKSKNETFQYSDIEEALRRNENSIDFINAPFVDTVLVPANGHAVIRFTAHNPGYWFMHCHINHHLVSGMGGFLVVDPAKIPPIPFALYNQPHVEYDSSVEINISEPYGS</sequence>
<reference evidence="1 2" key="1">
    <citation type="journal article" date="2020" name="Front. Microbiol.">
        <title>Phenotypic and Genetic Characterization of the Cheese Ripening Yeast Geotrichum candidum.</title>
        <authorList>
            <person name="Perkins V."/>
            <person name="Vignola S."/>
            <person name="Lessard M.H."/>
            <person name="Plante P.L."/>
            <person name="Corbeil J."/>
            <person name="Dugat-Bony E."/>
            <person name="Frenette M."/>
            <person name="Labrie S."/>
        </authorList>
    </citation>
    <scope>NUCLEOTIDE SEQUENCE [LARGE SCALE GENOMIC DNA]</scope>
    <source>
        <strain evidence="1 2">LMA-1147</strain>
    </source>
</reference>
<proteinExistence type="predicted"/>
<evidence type="ECO:0000313" key="1">
    <source>
        <dbReference type="EMBL" id="KAF5092742.1"/>
    </source>
</evidence>
<name>A0ACB6UYE8_9ASCO</name>
<dbReference type="EMBL" id="QVQA01000332">
    <property type="protein sequence ID" value="KAF5092742.1"/>
    <property type="molecule type" value="Genomic_DNA"/>
</dbReference>
<protein>
    <submittedName>
        <fullName evidence="1">Uncharacterized protein</fullName>
    </submittedName>
</protein>
<gene>
    <name evidence="1" type="ORF">D0Z00_004435</name>
</gene>
<keyword evidence="2" id="KW-1185">Reference proteome</keyword>